<evidence type="ECO:0000313" key="2">
    <source>
        <dbReference type="EMBL" id="ABD87932.1"/>
    </source>
</evidence>
<dbReference type="EMBL" id="CP000301">
    <property type="protein sequence ID" value="ABD87932.1"/>
    <property type="molecule type" value="Genomic_DNA"/>
</dbReference>
<dbReference type="HOGENOM" id="CLU_1389290_0_0_5"/>
<proteinExistence type="predicted"/>
<protein>
    <recommendedName>
        <fullName evidence="1">Restriction endonuclease type IV Mrr domain-containing protein</fullName>
    </recommendedName>
</protein>
<reference evidence="2" key="1">
    <citation type="submission" date="2006-03" db="EMBL/GenBank/DDBJ databases">
        <title>Complete sequence of Rhodopseudomonas palustris BisB18.</title>
        <authorList>
            <consortium name="US DOE Joint Genome Institute"/>
            <person name="Copeland A."/>
            <person name="Lucas S."/>
            <person name="Lapidus A."/>
            <person name="Barry K."/>
            <person name="Detter J.C."/>
            <person name="Glavina del Rio T."/>
            <person name="Hammon N."/>
            <person name="Israni S."/>
            <person name="Dalin E."/>
            <person name="Tice H."/>
            <person name="Pitluck S."/>
            <person name="Chain P."/>
            <person name="Malfatti S."/>
            <person name="Shin M."/>
            <person name="Vergez L."/>
            <person name="Schmutz J."/>
            <person name="Larimer F."/>
            <person name="Land M."/>
            <person name="Hauser L."/>
            <person name="Pelletier D.A."/>
            <person name="Kyrpides N."/>
            <person name="Anderson I."/>
            <person name="Oda Y."/>
            <person name="Harwood C.S."/>
            <person name="Richardson P."/>
        </authorList>
    </citation>
    <scope>NUCLEOTIDE SEQUENCE [LARGE SCALE GENOMIC DNA]</scope>
    <source>
        <strain evidence="2">BisB18</strain>
    </source>
</reference>
<dbReference type="GO" id="GO:0015666">
    <property type="term" value="F:restriction endodeoxyribonuclease activity"/>
    <property type="evidence" value="ECO:0007669"/>
    <property type="project" value="TreeGrafter"/>
</dbReference>
<dbReference type="InterPro" id="IPR011856">
    <property type="entry name" value="tRNA_endonuc-like_dom_sf"/>
</dbReference>
<feature type="domain" description="Restriction endonuclease type IV Mrr" evidence="1">
    <location>
        <begin position="69"/>
        <end position="186"/>
    </location>
</feature>
<gene>
    <name evidence="2" type="ordered locus">RPC_2379</name>
</gene>
<dbReference type="PANTHER" id="PTHR30015">
    <property type="entry name" value="MRR RESTRICTION SYSTEM PROTEIN"/>
    <property type="match status" value="1"/>
</dbReference>
<dbReference type="GO" id="GO:0009307">
    <property type="term" value="P:DNA restriction-modification system"/>
    <property type="evidence" value="ECO:0007669"/>
    <property type="project" value="InterPro"/>
</dbReference>
<evidence type="ECO:0000259" key="1">
    <source>
        <dbReference type="Pfam" id="PF04471"/>
    </source>
</evidence>
<name>Q215K4_RHOPB</name>
<dbReference type="InterPro" id="IPR007560">
    <property type="entry name" value="Restrct_endonuc_IV_Mrr"/>
</dbReference>
<organism evidence="2">
    <name type="scientific">Rhodopseudomonas palustris (strain BisB18)</name>
    <dbReference type="NCBI Taxonomy" id="316056"/>
    <lineage>
        <taxon>Bacteria</taxon>
        <taxon>Pseudomonadati</taxon>
        <taxon>Pseudomonadota</taxon>
        <taxon>Alphaproteobacteria</taxon>
        <taxon>Hyphomicrobiales</taxon>
        <taxon>Nitrobacteraceae</taxon>
        <taxon>Rhodopseudomonas</taxon>
    </lineage>
</organism>
<accession>Q215K4</accession>
<dbReference type="AlphaFoldDB" id="Q215K4"/>
<dbReference type="eggNOG" id="COG1715">
    <property type="taxonomic scope" value="Bacteria"/>
</dbReference>
<dbReference type="KEGG" id="rpc:RPC_2379"/>
<dbReference type="GO" id="GO:0003677">
    <property type="term" value="F:DNA binding"/>
    <property type="evidence" value="ECO:0007669"/>
    <property type="project" value="InterPro"/>
</dbReference>
<dbReference type="OrthoDB" id="7062569at2"/>
<sequence>MFGRGPFGSHAFGSSSFSTRANDSRPTLIVSGLIVPEERQAEGLLVKSTSAIWFEVAKEFATDWSRAMDLSPRQWEELVAGAYEQAGYNVILTPSSGDYGRDIIATTTGIGSVRILGSVKAYKKDHLVDADAVRSLIGVITADRQASKGIITTTSDFAPKIINDPSIAPMLPTRLELMNGTSLQSWLAELTRRTTD</sequence>
<dbReference type="RefSeq" id="WP_011472829.1">
    <property type="nucleotide sequence ID" value="NC_007925.1"/>
</dbReference>
<dbReference type="STRING" id="316056.RPC_2379"/>
<dbReference type="PANTHER" id="PTHR30015:SF7">
    <property type="entry name" value="TYPE IV METHYL-DIRECTED RESTRICTION ENZYME ECOKMRR"/>
    <property type="match status" value="1"/>
</dbReference>
<dbReference type="InterPro" id="IPR052906">
    <property type="entry name" value="Type_IV_Methyl-Rstrct_Enzyme"/>
</dbReference>
<dbReference type="SUPFAM" id="SSF52980">
    <property type="entry name" value="Restriction endonuclease-like"/>
    <property type="match status" value="1"/>
</dbReference>
<dbReference type="InterPro" id="IPR011335">
    <property type="entry name" value="Restrct_endonuc-II-like"/>
</dbReference>
<dbReference type="Gene3D" id="3.40.1350.10">
    <property type="match status" value="1"/>
</dbReference>
<dbReference type="Pfam" id="PF04471">
    <property type="entry name" value="Mrr_cat"/>
    <property type="match status" value="1"/>
</dbReference>